<evidence type="ECO:0000256" key="1">
    <source>
        <dbReference type="ARBA" id="ARBA00004117"/>
    </source>
</evidence>
<keyword evidence="10" id="KW-1185">Reference proteome</keyword>
<dbReference type="PANTHER" id="PTHR30435:SF2">
    <property type="entry name" value="FLAGELLAR BASAL-BODY ROD PROTEIN FLGC"/>
    <property type="match status" value="1"/>
</dbReference>
<comment type="caution">
    <text evidence="9">The sequence shown here is derived from an EMBL/GenBank/DDBJ whole genome shotgun (WGS) entry which is preliminary data.</text>
</comment>
<keyword evidence="4 6" id="KW-0975">Bacterial flagellum</keyword>
<feature type="domain" description="Flagellar basal body rod protein N-terminal" evidence="7">
    <location>
        <begin position="17"/>
        <end position="44"/>
    </location>
</feature>
<evidence type="ECO:0000256" key="3">
    <source>
        <dbReference type="ARBA" id="ARBA00017941"/>
    </source>
</evidence>
<keyword evidence="9" id="KW-0966">Cell projection</keyword>
<evidence type="ECO:0000256" key="5">
    <source>
        <dbReference type="ARBA" id="ARBA00025933"/>
    </source>
</evidence>
<evidence type="ECO:0000256" key="4">
    <source>
        <dbReference type="ARBA" id="ARBA00023143"/>
    </source>
</evidence>
<comment type="subcellular location">
    <subcellularLocation>
        <location evidence="1 6">Bacterial flagellum basal body</location>
    </subcellularLocation>
</comment>
<organism evidence="9 10">
    <name type="scientific">Brevundimonas aurifodinae</name>
    <dbReference type="NCBI Taxonomy" id="1508312"/>
    <lineage>
        <taxon>Bacteria</taxon>
        <taxon>Pseudomonadati</taxon>
        <taxon>Pseudomonadota</taxon>
        <taxon>Alphaproteobacteria</taxon>
        <taxon>Caulobacterales</taxon>
        <taxon>Caulobacteraceae</taxon>
        <taxon>Brevundimonas</taxon>
    </lineage>
</organism>
<dbReference type="Pfam" id="PF00460">
    <property type="entry name" value="Flg_bb_rod"/>
    <property type="match status" value="1"/>
</dbReference>
<evidence type="ECO:0000313" key="10">
    <source>
        <dbReference type="Proteomes" id="UP001445732"/>
    </source>
</evidence>
<dbReference type="Pfam" id="PF06429">
    <property type="entry name" value="Flg_bbr_C"/>
    <property type="match status" value="1"/>
</dbReference>
<proteinExistence type="inferred from homology"/>
<reference evidence="9 10" key="1">
    <citation type="submission" date="2024-06" db="EMBL/GenBank/DDBJ databases">
        <title>Brevundimonas sp. C11.</title>
        <authorList>
            <person name="Maltman C."/>
        </authorList>
    </citation>
    <scope>NUCLEOTIDE SEQUENCE [LARGE SCALE GENOMIC DNA]</scope>
    <source>
        <strain evidence="9 10">C11</strain>
    </source>
</reference>
<evidence type="ECO:0000256" key="6">
    <source>
        <dbReference type="RuleBase" id="RU362062"/>
    </source>
</evidence>
<dbReference type="InterPro" id="IPR001444">
    <property type="entry name" value="Flag_bb_rod_N"/>
</dbReference>
<evidence type="ECO:0000259" key="7">
    <source>
        <dbReference type="Pfam" id="PF00460"/>
    </source>
</evidence>
<gene>
    <name evidence="9" type="primary">flgC</name>
    <name evidence="9" type="ORF">ABN401_15395</name>
</gene>
<keyword evidence="9" id="KW-0969">Cilium</keyword>
<feature type="domain" description="Flagellar basal-body/hook protein C-terminal" evidence="8">
    <location>
        <begin position="97"/>
        <end position="140"/>
    </location>
</feature>
<name>A0ABV1NSM0_9CAUL</name>
<comment type="similarity">
    <text evidence="2">Belongs to the flagella basal body rod proteins family.</text>
</comment>
<dbReference type="InterPro" id="IPR006299">
    <property type="entry name" value="FlgC"/>
</dbReference>
<protein>
    <recommendedName>
        <fullName evidence="3 6">Flagellar basal-body rod protein FlgC</fullName>
    </recommendedName>
</protein>
<dbReference type="Proteomes" id="UP001445732">
    <property type="component" value="Unassembled WGS sequence"/>
</dbReference>
<evidence type="ECO:0000313" key="9">
    <source>
        <dbReference type="EMBL" id="MEQ7156599.1"/>
    </source>
</evidence>
<dbReference type="EMBL" id="JBEGDD010000016">
    <property type="protein sequence ID" value="MEQ7156599.1"/>
    <property type="molecule type" value="Genomic_DNA"/>
</dbReference>
<dbReference type="InterPro" id="IPR019776">
    <property type="entry name" value="Flagellar_basal_body_rod_CS"/>
</dbReference>
<dbReference type="NCBIfam" id="TIGR01395">
    <property type="entry name" value="FlgC"/>
    <property type="match status" value="1"/>
</dbReference>
<sequence length="144" mass="15943">MPDPINGRGGAPRNSAMQVAASALTAQQSRMRIIAENIANAESTARTAGGEPYRRQVPVFEARRLDGAMGVSLAEVRPDQREFRRDYDPSHPAADADGYVLRPNVDTLIEAMDMREAQRAYEANLNVIETARSMESRTLDILKR</sequence>
<comment type="subunit">
    <text evidence="5 6">The basal body constitutes a major portion of the flagellar organelle and consists of four rings (L,P,S, and M) mounted on a central rod. The rod consists of about 26 subunits of FlgG in the distal portion, and FlgB, FlgC and FlgF are thought to build up the proximal portion of the rod with about 6 subunits each.</text>
</comment>
<evidence type="ECO:0000259" key="8">
    <source>
        <dbReference type="Pfam" id="PF06429"/>
    </source>
</evidence>
<keyword evidence="9" id="KW-0282">Flagellum</keyword>
<dbReference type="InterPro" id="IPR010930">
    <property type="entry name" value="Flg_bb/hook_C_dom"/>
</dbReference>
<dbReference type="PROSITE" id="PS00588">
    <property type="entry name" value="FLAGELLA_BB_ROD"/>
    <property type="match status" value="1"/>
</dbReference>
<accession>A0ABV1NSM0</accession>
<dbReference type="PANTHER" id="PTHR30435">
    <property type="entry name" value="FLAGELLAR PROTEIN"/>
    <property type="match status" value="1"/>
</dbReference>
<evidence type="ECO:0000256" key="2">
    <source>
        <dbReference type="ARBA" id="ARBA00009677"/>
    </source>
</evidence>
<dbReference type="RefSeq" id="WP_349685750.1">
    <property type="nucleotide sequence ID" value="NZ_JBEGDD010000016.1"/>
</dbReference>